<keyword evidence="3" id="KW-0732">Signal</keyword>
<name>A0A6A4PP03_LUPAL</name>
<keyword evidence="2" id="KW-0449">Lipoprotein</keyword>
<feature type="domain" description="X8" evidence="4">
    <location>
        <begin position="28"/>
        <end position="113"/>
    </location>
</feature>
<dbReference type="Proteomes" id="UP000447434">
    <property type="component" value="Chromosome 12"/>
</dbReference>
<evidence type="ECO:0000256" key="3">
    <source>
        <dbReference type="ARBA" id="ARBA00022729"/>
    </source>
</evidence>
<dbReference type="GO" id="GO:0005886">
    <property type="term" value="C:plasma membrane"/>
    <property type="evidence" value="ECO:0007669"/>
    <property type="project" value="UniProtKB-SubCell"/>
</dbReference>
<dbReference type="AlphaFoldDB" id="A0A6A4PP03"/>
<keyword evidence="2" id="KW-0472">Membrane</keyword>
<gene>
    <name evidence="5" type="ORF">Lalb_Chr12g0205441</name>
</gene>
<dbReference type="PANTHER" id="PTHR31044:SF147">
    <property type="entry name" value="CARBOHYDRATE-BINDING X8 DOMAIN PROTEIN"/>
    <property type="match status" value="1"/>
</dbReference>
<comment type="caution">
    <text evidence="5">The sequence shown here is derived from an EMBL/GenBank/DDBJ whole genome shotgun (WGS) entry which is preliminary data.</text>
</comment>
<protein>
    <submittedName>
        <fullName evidence="5">Putative glucan endo-1,3-beta-D-glucosidase</fullName>
    </submittedName>
</protein>
<dbReference type="PANTHER" id="PTHR31044">
    <property type="entry name" value="BETA-1,3 GLUCANASE"/>
    <property type="match status" value="1"/>
</dbReference>
<keyword evidence="6" id="KW-1185">Reference proteome</keyword>
<dbReference type="OrthoDB" id="417697at2759"/>
<accession>A0A6A4PP03</accession>
<keyword evidence="2" id="KW-0336">GPI-anchor</keyword>
<organism evidence="5 6">
    <name type="scientific">Lupinus albus</name>
    <name type="common">White lupine</name>
    <name type="synonym">Lupinus termis</name>
    <dbReference type="NCBI Taxonomy" id="3870"/>
    <lineage>
        <taxon>Eukaryota</taxon>
        <taxon>Viridiplantae</taxon>
        <taxon>Streptophyta</taxon>
        <taxon>Embryophyta</taxon>
        <taxon>Tracheophyta</taxon>
        <taxon>Spermatophyta</taxon>
        <taxon>Magnoliopsida</taxon>
        <taxon>eudicotyledons</taxon>
        <taxon>Gunneridae</taxon>
        <taxon>Pentapetalae</taxon>
        <taxon>rosids</taxon>
        <taxon>fabids</taxon>
        <taxon>Fabales</taxon>
        <taxon>Fabaceae</taxon>
        <taxon>Papilionoideae</taxon>
        <taxon>50 kb inversion clade</taxon>
        <taxon>genistoids sensu lato</taxon>
        <taxon>core genistoids</taxon>
        <taxon>Genisteae</taxon>
        <taxon>Lupinus</taxon>
    </lineage>
</organism>
<dbReference type="SMART" id="SM00768">
    <property type="entry name" value="X8"/>
    <property type="match status" value="1"/>
</dbReference>
<keyword evidence="2" id="KW-0325">Glycoprotein</keyword>
<dbReference type="EMBL" id="WOCE01000012">
    <property type="protein sequence ID" value="KAE9602984.1"/>
    <property type="molecule type" value="Genomic_DNA"/>
</dbReference>
<comment type="subcellular location">
    <subcellularLocation>
        <location evidence="1">Cell membrane</location>
        <topology evidence="1">Lipid-anchor</topology>
        <topology evidence="1">GPI-anchor</topology>
    </subcellularLocation>
</comment>
<proteinExistence type="predicted"/>
<evidence type="ECO:0000313" key="6">
    <source>
        <dbReference type="Proteomes" id="UP000447434"/>
    </source>
</evidence>
<dbReference type="Pfam" id="PF07983">
    <property type="entry name" value="X8"/>
    <property type="match status" value="1"/>
</dbReference>
<evidence type="ECO:0000256" key="1">
    <source>
        <dbReference type="ARBA" id="ARBA00004609"/>
    </source>
</evidence>
<evidence type="ECO:0000313" key="5">
    <source>
        <dbReference type="EMBL" id="KAE9602984.1"/>
    </source>
</evidence>
<reference evidence="6" key="1">
    <citation type="journal article" date="2020" name="Nat. Commun.">
        <title>Genome sequence of the cluster root forming white lupin.</title>
        <authorList>
            <person name="Hufnagel B."/>
            <person name="Marques A."/>
            <person name="Soriano A."/>
            <person name="Marques L."/>
            <person name="Divol F."/>
            <person name="Doumas P."/>
            <person name="Sallet E."/>
            <person name="Mancinotti D."/>
            <person name="Carrere S."/>
            <person name="Marande W."/>
            <person name="Arribat S."/>
            <person name="Keller J."/>
            <person name="Huneau C."/>
            <person name="Blein T."/>
            <person name="Aime D."/>
            <person name="Laguerre M."/>
            <person name="Taylor J."/>
            <person name="Schubert V."/>
            <person name="Nelson M."/>
            <person name="Geu-Flores F."/>
            <person name="Crespi M."/>
            <person name="Gallardo-Guerrero K."/>
            <person name="Delaux P.-M."/>
            <person name="Salse J."/>
            <person name="Berges H."/>
            <person name="Guyot R."/>
            <person name="Gouzy J."/>
            <person name="Peret B."/>
        </authorList>
    </citation>
    <scope>NUCLEOTIDE SEQUENCE [LARGE SCALE GENOMIC DNA]</scope>
    <source>
        <strain evidence="6">cv. Amiga</strain>
    </source>
</reference>
<dbReference type="GO" id="GO:0098552">
    <property type="term" value="C:side of membrane"/>
    <property type="evidence" value="ECO:0007669"/>
    <property type="project" value="UniProtKB-KW"/>
</dbReference>
<dbReference type="GO" id="GO:0009506">
    <property type="term" value="C:plasmodesma"/>
    <property type="evidence" value="ECO:0007669"/>
    <property type="project" value="UniProtKB-ARBA"/>
</dbReference>
<dbReference type="InterPro" id="IPR044788">
    <property type="entry name" value="X8_dom_prot"/>
</dbReference>
<dbReference type="Gene3D" id="1.20.58.1040">
    <property type="match status" value="1"/>
</dbReference>
<evidence type="ECO:0000259" key="4">
    <source>
        <dbReference type="SMART" id="SM00768"/>
    </source>
</evidence>
<evidence type="ECO:0000256" key="2">
    <source>
        <dbReference type="ARBA" id="ARBA00022622"/>
    </source>
</evidence>
<dbReference type="InterPro" id="IPR012946">
    <property type="entry name" value="X8"/>
</dbReference>
<sequence length="117" mass="12979">MVAAKLVRSVLTIVAWIIIGISSIDATTWCIITNSATPEQLQPHLDYACSHGADCRPLQPGGDCYIPYNIYNHAAYAYNSFYIHRGKRPRACNFNGTATIIFIDPSPSRQCRFPSSL</sequence>